<keyword evidence="6" id="KW-0143">Chaperone</keyword>
<evidence type="ECO:0000256" key="5">
    <source>
        <dbReference type="ARBA" id="ARBA00022764"/>
    </source>
</evidence>
<evidence type="ECO:0000313" key="11">
    <source>
        <dbReference type="EMBL" id="WZW87306.1"/>
    </source>
</evidence>
<keyword evidence="4 8" id="KW-0732">Signal</keyword>
<evidence type="ECO:0000256" key="7">
    <source>
        <dbReference type="ARBA" id="ARBA00023319"/>
    </source>
</evidence>
<keyword evidence="5" id="KW-0574">Periplasm</keyword>
<dbReference type="Proteomes" id="UP001449178">
    <property type="component" value="Chromosome"/>
</dbReference>
<accession>A0ABZ3BYL6</accession>
<dbReference type="EMBL" id="CP150637">
    <property type="protein sequence ID" value="WZW87306.1"/>
    <property type="molecule type" value="Genomic_DNA"/>
</dbReference>
<evidence type="ECO:0000259" key="9">
    <source>
        <dbReference type="Pfam" id="PF00345"/>
    </source>
</evidence>
<dbReference type="Pfam" id="PF00345">
    <property type="entry name" value="PapD_N"/>
    <property type="match status" value="1"/>
</dbReference>
<keyword evidence="7" id="KW-0393">Immunoglobulin domain</keyword>
<gene>
    <name evidence="11" type="ORF">WMO13_08005</name>
</gene>
<dbReference type="RefSeq" id="WP_051396297.1">
    <property type="nucleotide sequence ID" value="NZ_AZOD01000035.1"/>
</dbReference>
<dbReference type="InterPro" id="IPR001829">
    <property type="entry name" value="Pili_assmbl_chaperone_bac"/>
</dbReference>
<evidence type="ECO:0000256" key="6">
    <source>
        <dbReference type="ARBA" id="ARBA00023186"/>
    </source>
</evidence>
<comment type="similarity">
    <text evidence="2">Belongs to the periplasmic pilus chaperone family.</text>
</comment>
<evidence type="ECO:0000256" key="8">
    <source>
        <dbReference type="SAM" id="SignalP"/>
    </source>
</evidence>
<dbReference type="SUPFAM" id="SSF49354">
    <property type="entry name" value="PapD-like"/>
    <property type="match status" value="1"/>
</dbReference>
<proteinExistence type="inferred from homology"/>
<feature type="domain" description="Pili assembly chaperone C-terminal" evidence="10">
    <location>
        <begin position="166"/>
        <end position="220"/>
    </location>
</feature>
<keyword evidence="12" id="KW-1185">Reference proteome</keyword>
<evidence type="ECO:0000256" key="1">
    <source>
        <dbReference type="ARBA" id="ARBA00004418"/>
    </source>
</evidence>
<feature type="domain" description="Pili assembly chaperone N-terminal" evidence="9">
    <location>
        <begin position="23"/>
        <end position="142"/>
    </location>
</feature>
<dbReference type="PRINTS" id="PR00969">
    <property type="entry name" value="CHAPERONPILI"/>
</dbReference>
<organism evidence="11 12">
    <name type="scientific">Ignatzschineria larvae DSM 13226</name>
    <dbReference type="NCBI Taxonomy" id="1111732"/>
    <lineage>
        <taxon>Bacteria</taxon>
        <taxon>Pseudomonadati</taxon>
        <taxon>Pseudomonadota</taxon>
        <taxon>Gammaproteobacteria</taxon>
        <taxon>Cardiobacteriales</taxon>
        <taxon>Ignatzschineriaceae</taxon>
        <taxon>Ignatzschineria</taxon>
    </lineage>
</organism>
<dbReference type="PANTHER" id="PTHR30251:SF5">
    <property type="entry name" value="FIMBRIAL CHAPARONE PROTEIN"/>
    <property type="match status" value="1"/>
</dbReference>
<feature type="chain" id="PRO_5046174687" evidence="8">
    <location>
        <begin position="20"/>
        <end position="236"/>
    </location>
</feature>
<dbReference type="InterPro" id="IPR036316">
    <property type="entry name" value="Pili_assmbl_chap_C_dom_sf"/>
</dbReference>
<protein>
    <submittedName>
        <fullName evidence="11">Molecular chaperone</fullName>
    </submittedName>
</protein>
<dbReference type="PANTHER" id="PTHR30251">
    <property type="entry name" value="PILUS ASSEMBLY CHAPERONE"/>
    <property type="match status" value="1"/>
</dbReference>
<dbReference type="InterPro" id="IPR008962">
    <property type="entry name" value="PapD-like_sf"/>
</dbReference>
<evidence type="ECO:0000313" key="12">
    <source>
        <dbReference type="Proteomes" id="UP001449178"/>
    </source>
</evidence>
<dbReference type="InterPro" id="IPR016147">
    <property type="entry name" value="Pili_assmbl_chaperone_N"/>
</dbReference>
<sequence length="236" mass="26416">MKHLITLSLLITTTLLSTAYGQLSLDRTRVIFDRAHSNSQSITLTNTNPSVPYLAQSWVENENGHKIEEPLVALPVLQRLEVKQEKQVKISLTGNNNLPTDRESLLYFNALGIPPKEGNGDGNQVNIVIQSKIKLFYRPKGLPQYPNNGWIKTLEVQKKGNQYTLANPSPYHLVILGFSNGKKGHFIEKEITIKPFETQTVNLSVGNTPTVYFINDYGTTETNTYQCNGTLCNLTP</sequence>
<evidence type="ECO:0000256" key="4">
    <source>
        <dbReference type="ARBA" id="ARBA00022729"/>
    </source>
</evidence>
<comment type="subcellular location">
    <subcellularLocation>
        <location evidence="1">Periplasm</location>
    </subcellularLocation>
</comment>
<dbReference type="Pfam" id="PF02753">
    <property type="entry name" value="PapD_C"/>
    <property type="match status" value="1"/>
</dbReference>
<dbReference type="Gene3D" id="2.60.40.10">
    <property type="entry name" value="Immunoglobulins"/>
    <property type="match status" value="2"/>
</dbReference>
<evidence type="ECO:0000256" key="2">
    <source>
        <dbReference type="ARBA" id="ARBA00007399"/>
    </source>
</evidence>
<dbReference type="InterPro" id="IPR013783">
    <property type="entry name" value="Ig-like_fold"/>
</dbReference>
<evidence type="ECO:0000259" key="10">
    <source>
        <dbReference type="Pfam" id="PF02753"/>
    </source>
</evidence>
<dbReference type="SUPFAM" id="SSF49584">
    <property type="entry name" value="Periplasmic chaperone C-domain"/>
    <property type="match status" value="1"/>
</dbReference>
<keyword evidence="3" id="KW-1029">Fimbrium biogenesis</keyword>
<feature type="signal peptide" evidence="8">
    <location>
        <begin position="1"/>
        <end position="19"/>
    </location>
</feature>
<name>A0ABZ3BYL6_9GAMM</name>
<dbReference type="InterPro" id="IPR016148">
    <property type="entry name" value="Pili_assmbl_chaperone_C"/>
</dbReference>
<dbReference type="InterPro" id="IPR050643">
    <property type="entry name" value="Periplasmic_pilus_chap"/>
</dbReference>
<reference evidence="11 12" key="1">
    <citation type="submission" date="2024-03" db="EMBL/GenBank/DDBJ databases">
        <title>Complete Genome Sequence and Annotation of Ignatzschineria larvae DSM 13226.</title>
        <authorList>
            <person name="Cantrell E."/>
            <person name="Burcham Z.M."/>
        </authorList>
    </citation>
    <scope>NUCLEOTIDE SEQUENCE [LARGE SCALE GENOMIC DNA]</scope>
    <source>
        <strain evidence="11 12">DSM 13226</strain>
    </source>
</reference>
<evidence type="ECO:0000256" key="3">
    <source>
        <dbReference type="ARBA" id="ARBA00022558"/>
    </source>
</evidence>